<evidence type="ECO:0000256" key="2">
    <source>
        <dbReference type="ARBA" id="ARBA00022723"/>
    </source>
</evidence>
<dbReference type="EMBL" id="CP003985">
    <property type="protein sequence ID" value="AGF79161.1"/>
    <property type="molecule type" value="Genomic_DNA"/>
</dbReference>
<dbReference type="InterPro" id="IPR024264">
    <property type="entry name" value="DUF3786"/>
</dbReference>
<dbReference type="STRING" id="1167006.UWK_02625"/>
<dbReference type="Gene3D" id="1.10.15.40">
    <property type="entry name" value="Electron transport complex subunit B, putative Fe-S cluster"/>
    <property type="match status" value="1"/>
</dbReference>
<name>M1PS23_DESSD</name>
<proteinExistence type="predicted"/>
<dbReference type="KEGG" id="dsf:UWK_02625"/>
<feature type="domain" description="4Fe-4S" evidence="5">
    <location>
        <begin position="4"/>
        <end position="63"/>
    </location>
</feature>
<gene>
    <name evidence="6" type="ordered locus">UWK_02625</name>
</gene>
<dbReference type="InterPro" id="IPR007202">
    <property type="entry name" value="4Fe-4S_dom"/>
</dbReference>
<keyword evidence="3" id="KW-0408">Iron</keyword>
<keyword evidence="7" id="KW-1185">Reference proteome</keyword>
<dbReference type="HOGENOM" id="CLU_1044810_0_0_7"/>
<evidence type="ECO:0000259" key="5">
    <source>
        <dbReference type="PROSITE" id="PS51656"/>
    </source>
</evidence>
<dbReference type="GO" id="GO:0046872">
    <property type="term" value="F:metal ion binding"/>
    <property type="evidence" value="ECO:0007669"/>
    <property type="project" value="UniProtKB-KW"/>
</dbReference>
<dbReference type="PROSITE" id="PS51656">
    <property type="entry name" value="4FE4S"/>
    <property type="match status" value="1"/>
</dbReference>
<dbReference type="PANTHER" id="PTHR36214">
    <property type="match status" value="1"/>
</dbReference>
<dbReference type="AlphaFoldDB" id="M1PS23"/>
<keyword evidence="4" id="KW-0411">Iron-sulfur</keyword>
<evidence type="ECO:0000256" key="3">
    <source>
        <dbReference type="ARBA" id="ARBA00023004"/>
    </source>
</evidence>
<keyword evidence="1" id="KW-0004">4Fe-4S</keyword>
<sequence length="269" mass="30403">MKRKSALTPLEIYKLLDQSNCKRCMLPSCLAFAAAVIGGQKKLEDCPSLSEESKQLLSVNLVQRRTSDDIRAEFMEKLKEQVGNLEFSSVAERVGGECGKQCDILSIRSLGKEFYVDHCGVVRSECHIIPWVEAPLLSYICNPDHQQITGNWISFREIKGGIEWRGLFRSRCETPLRILADKYPELLADIVELFLGKEVEGFEADIALVLHPFPHVPILICYQASDGDIESELNIFFDECCGVNLHVKSIYTLCAGLVKMFEQIARNHY</sequence>
<evidence type="ECO:0000313" key="6">
    <source>
        <dbReference type="EMBL" id="AGF79161.1"/>
    </source>
</evidence>
<dbReference type="InterPro" id="IPR051069">
    <property type="entry name" value="ACDS_complex_subunit"/>
</dbReference>
<dbReference type="Pfam" id="PF04060">
    <property type="entry name" value="FeS"/>
    <property type="match status" value="1"/>
</dbReference>
<dbReference type="RefSeq" id="WP_015404847.1">
    <property type="nucleotide sequence ID" value="NC_020304.1"/>
</dbReference>
<dbReference type="Proteomes" id="UP000011721">
    <property type="component" value="Chromosome"/>
</dbReference>
<reference evidence="7" key="1">
    <citation type="journal article" date="2013" name="Stand. Genomic Sci.">
        <title>Complete genome sequence of Desulfocapsa sulfexigens, a marine deltaproteobacterium specialized in disproportionating inorganic sulfur compounds.</title>
        <authorList>
            <person name="Finster K.W."/>
            <person name="Kjeldsen K.U."/>
            <person name="Kube M."/>
            <person name="Reinhardt R."/>
            <person name="Mussmann M."/>
            <person name="Amann R."/>
            <person name="Schreiber L."/>
        </authorList>
    </citation>
    <scope>NUCLEOTIDE SEQUENCE [LARGE SCALE GENOMIC DNA]</scope>
    <source>
        <strain evidence="7">DSM 10523 / SB164P1</strain>
    </source>
</reference>
<evidence type="ECO:0000256" key="4">
    <source>
        <dbReference type="ARBA" id="ARBA00023014"/>
    </source>
</evidence>
<accession>M1PS23</accession>
<evidence type="ECO:0000256" key="1">
    <source>
        <dbReference type="ARBA" id="ARBA00022485"/>
    </source>
</evidence>
<dbReference type="PANTHER" id="PTHR36214:SF3">
    <property type="entry name" value="ACETYL-COA DECARBONYLASE_SYNTHASE COMPLEX SUBUNIT GAMMA"/>
    <property type="match status" value="1"/>
</dbReference>
<organism evidence="6 7">
    <name type="scientific">Desulfocapsa sulfexigens (strain DSM 10523 / SB164P1)</name>
    <dbReference type="NCBI Taxonomy" id="1167006"/>
    <lineage>
        <taxon>Bacteria</taxon>
        <taxon>Pseudomonadati</taxon>
        <taxon>Thermodesulfobacteriota</taxon>
        <taxon>Desulfobulbia</taxon>
        <taxon>Desulfobulbales</taxon>
        <taxon>Desulfocapsaceae</taxon>
        <taxon>Desulfocapsa</taxon>
    </lineage>
</organism>
<dbReference type="eggNOG" id="COG1456">
    <property type="taxonomic scope" value="Bacteria"/>
</dbReference>
<evidence type="ECO:0000313" key="7">
    <source>
        <dbReference type="Proteomes" id="UP000011721"/>
    </source>
</evidence>
<keyword evidence="2" id="KW-0479">Metal-binding</keyword>
<dbReference type="GO" id="GO:0051539">
    <property type="term" value="F:4 iron, 4 sulfur cluster binding"/>
    <property type="evidence" value="ECO:0007669"/>
    <property type="project" value="UniProtKB-KW"/>
</dbReference>
<dbReference type="Pfam" id="PF12654">
    <property type="entry name" value="DUF3786"/>
    <property type="match status" value="1"/>
</dbReference>
<protein>
    <submittedName>
        <fullName evidence="6">CO dehydrogenase/acetyl-CoA synthase gamma subunit (Corrinoid Fe-S protein)</fullName>
    </submittedName>
</protein>